<proteinExistence type="predicted"/>
<reference evidence="1 2" key="1">
    <citation type="submission" date="2021-06" db="EMBL/GenBank/DDBJ databases">
        <title>Caerostris extrusa draft genome.</title>
        <authorList>
            <person name="Kono N."/>
            <person name="Arakawa K."/>
        </authorList>
    </citation>
    <scope>NUCLEOTIDE SEQUENCE [LARGE SCALE GENOMIC DNA]</scope>
</reference>
<organism evidence="1 2">
    <name type="scientific">Caerostris extrusa</name>
    <name type="common">Bark spider</name>
    <name type="synonym">Caerostris bankana</name>
    <dbReference type="NCBI Taxonomy" id="172846"/>
    <lineage>
        <taxon>Eukaryota</taxon>
        <taxon>Metazoa</taxon>
        <taxon>Ecdysozoa</taxon>
        <taxon>Arthropoda</taxon>
        <taxon>Chelicerata</taxon>
        <taxon>Arachnida</taxon>
        <taxon>Araneae</taxon>
        <taxon>Araneomorphae</taxon>
        <taxon>Entelegynae</taxon>
        <taxon>Araneoidea</taxon>
        <taxon>Araneidae</taxon>
        <taxon>Caerostris</taxon>
    </lineage>
</organism>
<dbReference type="AlphaFoldDB" id="A0AAV4W5Z7"/>
<evidence type="ECO:0000313" key="2">
    <source>
        <dbReference type="Proteomes" id="UP001054945"/>
    </source>
</evidence>
<keyword evidence="2" id="KW-1185">Reference proteome</keyword>
<dbReference type="Proteomes" id="UP001054945">
    <property type="component" value="Unassembled WGS sequence"/>
</dbReference>
<evidence type="ECO:0000313" key="1">
    <source>
        <dbReference type="EMBL" id="GIY77906.1"/>
    </source>
</evidence>
<name>A0AAV4W5Z7_CAEEX</name>
<dbReference type="EMBL" id="BPLR01015696">
    <property type="protein sequence ID" value="GIY77906.1"/>
    <property type="molecule type" value="Genomic_DNA"/>
</dbReference>
<gene>
    <name evidence="1" type="ORF">CEXT_451621</name>
</gene>
<sequence length="88" mass="10046">MITHEWSFAFKNCHSPELLTPSQLLFCFLPSHSHQLVNFTSVAVFPEATALNNYTRNQSEPRKTLACLRKRTAKINTIAQKDGNELQI</sequence>
<protein>
    <recommendedName>
        <fullName evidence="3">Transposase</fullName>
    </recommendedName>
</protein>
<comment type="caution">
    <text evidence="1">The sequence shown here is derived from an EMBL/GenBank/DDBJ whole genome shotgun (WGS) entry which is preliminary data.</text>
</comment>
<accession>A0AAV4W5Z7</accession>
<evidence type="ECO:0008006" key="3">
    <source>
        <dbReference type="Google" id="ProtNLM"/>
    </source>
</evidence>